<dbReference type="PANTHER" id="PTHR35046">
    <property type="entry name" value="ZINC KNUCKLE (CCHC-TYPE) FAMILY PROTEIN"/>
    <property type="match status" value="1"/>
</dbReference>
<dbReference type="Proteomes" id="UP000243499">
    <property type="component" value="Chromosome 9"/>
</dbReference>
<reference evidence="2" key="1">
    <citation type="submission" date="2018-04" db="EMBL/GenBank/DDBJ databases">
        <title>WGS assembly of Panicum hallii.</title>
        <authorList>
            <person name="Lovell J."/>
            <person name="Jenkins J."/>
            <person name="Lowry D."/>
            <person name="Mamidi S."/>
            <person name="Sreedasyam A."/>
            <person name="Weng X."/>
            <person name="Barry K."/>
            <person name="Bonette J."/>
            <person name="Campitelli B."/>
            <person name="Daum C."/>
            <person name="Gordon S."/>
            <person name="Gould B."/>
            <person name="Lipzen A."/>
            <person name="Macqueen A."/>
            <person name="Palacio-Mejia J."/>
            <person name="Plott C."/>
            <person name="Shakirov E."/>
            <person name="Shu S."/>
            <person name="Yoshinaga Y."/>
            <person name="Zane M."/>
            <person name="Rokhsar D."/>
            <person name="Grimwood J."/>
            <person name="Schmutz J."/>
            <person name="Juenger T."/>
        </authorList>
    </citation>
    <scope>NUCLEOTIDE SEQUENCE [LARGE SCALE GENOMIC DNA]</scope>
    <source>
        <strain evidence="2">FIL2</strain>
    </source>
</reference>
<dbReference type="PANTHER" id="PTHR35046:SF26">
    <property type="entry name" value="RNA-DIRECTED DNA POLYMERASE"/>
    <property type="match status" value="1"/>
</dbReference>
<proteinExistence type="predicted"/>
<gene>
    <name evidence="2" type="ORF">PAHAL_9G218700</name>
</gene>
<dbReference type="AlphaFoldDB" id="A0A2T8I209"/>
<dbReference type="EMBL" id="CM008054">
    <property type="protein sequence ID" value="PVH31714.1"/>
    <property type="molecule type" value="Genomic_DNA"/>
</dbReference>
<protein>
    <recommendedName>
        <fullName evidence="1">Retrotransposon gag domain-containing protein</fullName>
    </recommendedName>
</protein>
<accession>A0A2T8I209</accession>
<sequence length="242" mass="28252">MVGGAEEEQQNFVTQEQLLQLVKDFNTQLTDNMNSIQASIVAEVVKALKASGAAGTHEEELDETDEEYAARLQREEQARRNAHGRGVVEEEVVIAAEIGDQDTFKLHRNNKFHPRRNINNDQLNEEKFVKLKFSMPKFEGTSDPDAYLTWELNVDKIFRVHNYSEEKKVHIAALDFDGYALIWWEQIQNQREKNDELPVTTWAEMKREMRARFVPKHYKRELFDKLQNLKQGSNPWHVLSPI</sequence>
<organism evidence="2">
    <name type="scientific">Panicum hallii</name>
    <dbReference type="NCBI Taxonomy" id="206008"/>
    <lineage>
        <taxon>Eukaryota</taxon>
        <taxon>Viridiplantae</taxon>
        <taxon>Streptophyta</taxon>
        <taxon>Embryophyta</taxon>
        <taxon>Tracheophyta</taxon>
        <taxon>Spermatophyta</taxon>
        <taxon>Magnoliopsida</taxon>
        <taxon>Liliopsida</taxon>
        <taxon>Poales</taxon>
        <taxon>Poaceae</taxon>
        <taxon>PACMAD clade</taxon>
        <taxon>Panicoideae</taxon>
        <taxon>Panicodae</taxon>
        <taxon>Paniceae</taxon>
        <taxon>Panicinae</taxon>
        <taxon>Panicum</taxon>
        <taxon>Panicum sect. Panicum</taxon>
    </lineage>
</organism>
<feature type="domain" description="Retrotransposon gag" evidence="1">
    <location>
        <begin position="171"/>
        <end position="234"/>
    </location>
</feature>
<evidence type="ECO:0000259" key="1">
    <source>
        <dbReference type="Pfam" id="PF03732"/>
    </source>
</evidence>
<dbReference type="InterPro" id="IPR005162">
    <property type="entry name" value="Retrotrans_gag_dom"/>
</dbReference>
<dbReference type="Gramene" id="PVH31714">
    <property type="protein sequence ID" value="PVH31714"/>
    <property type="gene ID" value="PAHAL_9G218700"/>
</dbReference>
<dbReference type="Pfam" id="PF03732">
    <property type="entry name" value="Retrotrans_gag"/>
    <property type="match status" value="1"/>
</dbReference>
<name>A0A2T8I209_9POAL</name>
<evidence type="ECO:0000313" key="2">
    <source>
        <dbReference type="EMBL" id="PVH31714.1"/>
    </source>
</evidence>